<evidence type="ECO:0000313" key="5">
    <source>
        <dbReference type="EMBL" id="PSK93824.1"/>
    </source>
</evidence>
<dbReference type="PIRSF" id="PIRSF002741">
    <property type="entry name" value="MppA"/>
    <property type="match status" value="1"/>
</dbReference>
<name>A0A2P8D9C8_9ACTN</name>
<evidence type="ECO:0000259" key="4">
    <source>
        <dbReference type="Pfam" id="PF00496"/>
    </source>
</evidence>
<organism evidence="5 6">
    <name type="scientific">Haloactinopolyspora alba</name>
    <dbReference type="NCBI Taxonomy" id="648780"/>
    <lineage>
        <taxon>Bacteria</taxon>
        <taxon>Bacillati</taxon>
        <taxon>Actinomycetota</taxon>
        <taxon>Actinomycetes</taxon>
        <taxon>Jiangellales</taxon>
        <taxon>Jiangellaceae</taxon>
        <taxon>Haloactinopolyspora</taxon>
    </lineage>
</organism>
<dbReference type="GO" id="GO:1904680">
    <property type="term" value="F:peptide transmembrane transporter activity"/>
    <property type="evidence" value="ECO:0007669"/>
    <property type="project" value="TreeGrafter"/>
</dbReference>
<dbReference type="GO" id="GO:0042597">
    <property type="term" value="C:periplasmic space"/>
    <property type="evidence" value="ECO:0007669"/>
    <property type="project" value="UniProtKB-ARBA"/>
</dbReference>
<keyword evidence="3" id="KW-0732">Signal</keyword>
<dbReference type="Proteomes" id="UP000243528">
    <property type="component" value="Unassembled WGS sequence"/>
</dbReference>
<accession>A0A2P8D9C8</accession>
<dbReference type="PANTHER" id="PTHR30290:SF9">
    <property type="entry name" value="OLIGOPEPTIDE-BINDING PROTEIN APPA"/>
    <property type="match status" value="1"/>
</dbReference>
<dbReference type="OrthoDB" id="9046151at2"/>
<proteinExistence type="inferred from homology"/>
<dbReference type="RefSeq" id="WP_106539887.1">
    <property type="nucleotide sequence ID" value="NZ_PYGE01000030.1"/>
</dbReference>
<evidence type="ECO:0000256" key="3">
    <source>
        <dbReference type="ARBA" id="ARBA00022729"/>
    </source>
</evidence>
<evidence type="ECO:0000313" key="6">
    <source>
        <dbReference type="Proteomes" id="UP000243528"/>
    </source>
</evidence>
<dbReference type="EMBL" id="PYGE01000030">
    <property type="protein sequence ID" value="PSK93824.1"/>
    <property type="molecule type" value="Genomic_DNA"/>
</dbReference>
<evidence type="ECO:0000256" key="2">
    <source>
        <dbReference type="ARBA" id="ARBA00022448"/>
    </source>
</evidence>
<dbReference type="InterPro" id="IPR039424">
    <property type="entry name" value="SBP_5"/>
</dbReference>
<dbReference type="CDD" id="cd08493">
    <property type="entry name" value="PBP2_DppA_like"/>
    <property type="match status" value="1"/>
</dbReference>
<protein>
    <submittedName>
        <fullName evidence="5">Peptide/nickel transport system substrate-binding protein</fullName>
    </submittedName>
</protein>
<dbReference type="GO" id="GO:0043190">
    <property type="term" value="C:ATP-binding cassette (ABC) transporter complex"/>
    <property type="evidence" value="ECO:0007669"/>
    <property type="project" value="InterPro"/>
</dbReference>
<dbReference type="Gene3D" id="3.10.105.10">
    <property type="entry name" value="Dipeptide-binding Protein, Domain 3"/>
    <property type="match status" value="1"/>
</dbReference>
<reference evidence="5 6" key="1">
    <citation type="submission" date="2018-03" db="EMBL/GenBank/DDBJ databases">
        <title>Genomic Encyclopedia of Archaeal and Bacterial Type Strains, Phase II (KMG-II): from individual species to whole genera.</title>
        <authorList>
            <person name="Goeker M."/>
        </authorList>
    </citation>
    <scope>NUCLEOTIDE SEQUENCE [LARGE SCALE GENOMIC DNA]</scope>
    <source>
        <strain evidence="5 6">DSM 45211</strain>
    </source>
</reference>
<dbReference type="PROSITE" id="PS51257">
    <property type="entry name" value="PROKAR_LIPOPROTEIN"/>
    <property type="match status" value="1"/>
</dbReference>
<keyword evidence="6" id="KW-1185">Reference proteome</keyword>
<dbReference type="AlphaFoldDB" id="A0A2P8D9C8"/>
<dbReference type="GO" id="GO:0015833">
    <property type="term" value="P:peptide transport"/>
    <property type="evidence" value="ECO:0007669"/>
    <property type="project" value="TreeGrafter"/>
</dbReference>
<sequence>MRGTSLNRRLVAGATAGGLALALTACGGDDGGGGDTSGDGGTLVFGASADPVILDGALISDGESARPILQIYEGLVGTAEGSTEIVPALATSWEASEDGLKWTFELRENVTFHDGEPFNAEAVCFNFERWYNFTGIMQSPSVTYYWQAVMGGFKNNEDPSLGESMYAGCEPTDEYTATISLTRPSSTFISALAMPAFYMASPAALQKYNADQVSGTGQAPTFEGSFGYEHPVGTGPFMLADPSDWERGSQLTLTRYDDYWGEPAKLEQLIFSVIPDGPARRQALEAGDIDGYDLVAPADIGALESAGFQILRRPAFNVGYLGFQQDTPPLDNLKIRKAIAHAIDRENLVQTNYPEGSQVANQFMPPELFGYSENVPTYEYDPQKAEQLIAESGVTDLTIDFWYPTDVSRPYMPNAEANWEMIRSDLEEVGFTINPKSAPWDPDYLNAYQSGNTPMYLIGWTGDFGDPDNFLGTFFKSPSPEFSFKNQEIHDLLARAEAETDHDKRVDLYQQANNLIMEFVPGVPYVHTEPAVALREGVSGYVPDPLNNESFATVSIE</sequence>
<gene>
    <name evidence="5" type="ORF">CLV30_13013</name>
</gene>
<dbReference type="InterPro" id="IPR030678">
    <property type="entry name" value="Peptide/Ni-bd"/>
</dbReference>
<dbReference type="InterPro" id="IPR000914">
    <property type="entry name" value="SBP_5_dom"/>
</dbReference>
<dbReference type="Gene3D" id="3.40.190.10">
    <property type="entry name" value="Periplasmic binding protein-like II"/>
    <property type="match status" value="1"/>
</dbReference>
<dbReference type="PANTHER" id="PTHR30290">
    <property type="entry name" value="PERIPLASMIC BINDING COMPONENT OF ABC TRANSPORTER"/>
    <property type="match status" value="1"/>
</dbReference>
<comment type="similarity">
    <text evidence="1">Belongs to the bacterial solute-binding protein 5 family.</text>
</comment>
<comment type="caution">
    <text evidence="5">The sequence shown here is derived from an EMBL/GenBank/DDBJ whole genome shotgun (WGS) entry which is preliminary data.</text>
</comment>
<feature type="domain" description="Solute-binding protein family 5" evidence="4">
    <location>
        <begin position="84"/>
        <end position="477"/>
    </location>
</feature>
<dbReference type="SUPFAM" id="SSF53850">
    <property type="entry name" value="Periplasmic binding protein-like II"/>
    <property type="match status" value="1"/>
</dbReference>
<keyword evidence="2" id="KW-0813">Transport</keyword>
<evidence type="ECO:0000256" key="1">
    <source>
        <dbReference type="ARBA" id="ARBA00005695"/>
    </source>
</evidence>
<dbReference type="Pfam" id="PF00496">
    <property type="entry name" value="SBP_bac_5"/>
    <property type="match status" value="1"/>
</dbReference>
<dbReference type="Gene3D" id="3.90.76.10">
    <property type="entry name" value="Dipeptide-binding Protein, Domain 1"/>
    <property type="match status" value="1"/>
</dbReference>